<dbReference type="InterPro" id="IPR004260">
    <property type="entry name" value="Pyr-dimer_DNA_glycosylase"/>
</dbReference>
<gene>
    <name evidence="1" type="ORF">V8P97_06610</name>
</gene>
<evidence type="ECO:0000313" key="2">
    <source>
        <dbReference type="Proteomes" id="UP001373159"/>
    </source>
</evidence>
<reference evidence="1 2" key="1">
    <citation type="submission" date="2024-02" db="EMBL/GenBank/DDBJ databases">
        <title>Bifidobacterium honeyensis sp. nov., isolated from the comb honey.</title>
        <authorList>
            <person name="Liu W."/>
            <person name="Li Y."/>
        </authorList>
    </citation>
    <scope>NUCLEOTIDE SEQUENCE [LARGE SCALE GENOMIC DNA]</scope>
    <source>
        <strain evidence="1 2">IMAU50988</strain>
    </source>
</reference>
<dbReference type="RefSeq" id="WP_340469845.1">
    <property type="nucleotide sequence ID" value="NZ_JBANBB010000002.1"/>
</dbReference>
<organism evidence="1 2">
    <name type="scientific">Bifidobacterium favimelis</name>
    <dbReference type="NCBI Taxonomy" id="3122979"/>
    <lineage>
        <taxon>Bacteria</taxon>
        <taxon>Bacillati</taxon>
        <taxon>Actinomycetota</taxon>
        <taxon>Actinomycetes</taxon>
        <taxon>Bifidobacteriales</taxon>
        <taxon>Bifidobacteriaceae</taxon>
        <taxon>Bifidobacterium</taxon>
    </lineage>
</organism>
<dbReference type="Pfam" id="PF03013">
    <property type="entry name" value="Pyr_excise"/>
    <property type="match status" value="1"/>
</dbReference>
<protein>
    <submittedName>
        <fullName evidence="1">TIGR02328 family protein</fullName>
    </submittedName>
</protein>
<dbReference type="EMBL" id="JBANBB010000002">
    <property type="protein sequence ID" value="MEK0307128.1"/>
    <property type="molecule type" value="Genomic_DNA"/>
</dbReference>
<comment type="caution">
    <text evidence="1">The sequence shown here is derived from an EMBL/GenBank/DDBJ whole genome shotgun (WGS) entry which is preliminary data.</text>
</comment>
<accession>A0ABU8ZQH6</accession>
<dbReference type="Proteomes" id="UP001373159">
    <property type="component" value="Unassembled WGS sequence"/>
</dbReference>
<keyword evidence="2" id="KW-1185">Reference proteome</keyword>
<name>A0ABU8ZQH6_9BIFI</name>
<proteinExistence type="predicted"/>
<dbReference type="NCBIfam" id="TIGR02328">
    <property type="entry name" value="TIGR02328 family protein"/>
    <property type="match status" value="1"/>
</dbReference>
<dbReference type="InterPro" id="IPR012650">
    <property type="entry name" value="CHP02328"/>
</dbReference>
<sequence>MRLWHQDLIPLLPRGQLLGQHREIAALRGLGWGRRHSTVDYVFRHPPYKLYQFHLVVMDEMKRRGYHPDPRWYDPLYRGGRCEPYGIAVPVPLTRPIYPEHDDRYLRECLINLKAKGIDMAAAIPDRGCGA</sequence>
<evidence type="ECO:0000313" key="1">
    <source>
        <dbReference type="EMBL" id="MEK0307128.1"/>
    </source>
</evidence>